<keyword evidence="11 20" id="KW-0808">Transferase</keyword>
<comment type="catalytic activity">
    <reaction evidence="1 20">
        <text>(6S)-5-methyl-5,6,7,8-tetrahydrofolate + L-homocysteine = (6S)-5,6,7,8-tetrahydrofolate + L-methionine</text>
        <dbReference type="Rhea" id="RHEA:11172"/>
        <dbReference type="ChEBI" id="CHEBI:18608"/>
        <dbReference type="ChEBI" id="CHEBI:57453"/>
        <dbReference type="ChEBI" id="CHEBI:57844"/>
        <dbReference type="ChEBI" id="CHEBI:58199"/>
        <dbReference type="EC" id="2.1.1.13"/>
    </reaction>
</comment>
<evidence type="ECO:0000256" key="6">
    <source>
        <dbReference type="ARBA" id="ARBA00012032"/>
    </source>
</evidence>
<feature type="binding site" evidence="22">
    <location>
        <position position="844"/>
    </location>
    <ligand>
        <name>methylcob(III)alamin</name>
        <dbReference type="ChEBI" id="CHEBI:28115"/>
    </ligand>
</feature>
<dbReference type="FunFam" id="3.40.50.280:FF:000004">
    <property type="entry name" value="Methionine synthase"/>
    <property type="match status" value="1"/>
</dbReference>
<dbReference type="CDD" id="cd00740">
    <property type="entry name" value="MeTr"/>
    <property type="match status" value="1"/>
</dbReference>
<dbReference type="PROSITE" id="PS50974">
    <property type="entry name" value="ADOMET_ACTIVATION"/>
    <property type="match status" value="1"/>
</dbReference>
<dbReference type="PROSITE" id="PS51337">
    <property type="entry name" value="B12_BINDING_NTER"/>
    <property type="match status" value="1"/>
</dbReference>
<dbReference type="InterPro" id="IPR037010">
    <property type="entry name" value="VitB12-dep_Met_synth_activ_sf"/>
</dbReference>
<keyword evidence="9 20" id="KW-0028">Amino-acid biosynthesis</keyword>
<dbReference type="Gene3D" id="3.40.50.280">
    <property type="entry name" value="Cobalamin-binding domain"/>
    <property type="match status" value="1"/>
</dbReference>
<dbReference type="InterPro" id="IPR036594">
    <property type="entry name" value="Meth_synthase_dom"/>
</dbReference>
<comment type="domain">
    <text evidence="20">Modular enzyme with four functionally distinct domains. The isolated Hcy-binding domain catalyzes methyl transfer from free methylcobalamin to homocysteine. The Hcy-binding domain in association with the pterin-binding domain catalyzes the methylation of cob(I)alamin by methyltetrahydrofolate and the methylation of homocysteine. The B12-binding domain binds the cofactor. The AdoMet activation domain binds S-adenosyl-L-methionine. Under aerobic conditions cob(I)alamin can be converted to inactive cob(II)alamin. Reductive methylation by S-adenosyl-L-methionine and flavodoxin regenerates methylcobalamin.</text>
</comment>
<evidence type="ECO:0000313" key="30">
    <source>
        <dbReference type="EMBL" id="SDF00852.1"/>
    </source>
</evidence>
<evidence type="ECO:0000256" key="4">
    <source>
        <dbReference type="ARBA" id="ARBA00005178"/>
    </source>
</evidence>
<dbReference type="PANTHER" id="PTHR45833:SF1">
    <property type="entry name" value="METHIONINE SYNTHASE"/>
    <property type="match status" value="1"/>
</dbReference>
<evidence type="ECO:0000256" key="14">
    <source>
        <dbReference type="ARBA" id="ARBA00022737"/>
    </source>
</evidence>
<organism evidence="30 31">
    <name type="scientific">Pseudonocardia oroxyli</name>
    <dbReference type="NCBI Taxonomy" id="366584"/>
    <lineage>
        <taxon>Bacteria</taxon>
        <taxon>Bacillati</taxon>
        <taxon>Actinomycetota</taxon>
        <taxon>Actinomycetes</taxon>
        <taxon>Pseudonocardiales</taxon>
        <taxon>Pseudonocardiaceae</taxon>
        <taxon>Pseudonocardia</taxon>
    </lineage>
</organism>
<dbReference type="InterPro" id="IPR033706">
    <property type="entry name" value="Met_synthase_B12-bd"/>
</dbReference>
<keyword evidence="31" id="KW-1185">Reference proteome</keyword>
<dbReference type="PROSITE" id="PS50972">
    <property type="entry name" value="PTERIN_BINDING"/>
    <property type="match status" value="1"/>
</dbReference>
<dbReference type="UniPathway" id="UPA00051">
    <property type="reaction ID" value="UER00081"/>
</dbReference>
<dbReference type="EC" id="2.1.1.13" evidence="6 19"/>
<dbReference type="SUPFAM" id="SSF51717">
    <property type="entry name" value="Dihydropteroate synthetase-like"/>
    <property type="match status" value="1"/>
</dbReference>
<dbReference type="FunFam" id="3.20.20.330:FF:000006">
    <property type="entry name" value="Methionine synthase"/>
    <property type="match status" value="1"/>
</dbReference>
<feature type="binding site" evidence="22">
    <location>
        <begin position="1182"/>
        <end position="1183"/>
    </location>
    <ligand>
        <name>S-adenosyl-L-methionine</name>
        <dbReference type="ChEBI" id="CHEBI:59789"/>
    </ligand>
</feature>
<comment type="cofactor">
    <cofactor evidence="2 20 23">
        <name>Zn(2+)</name>
        <dbReference type="ChEBI" id="CHEBI:29105"/>
    </cofactor>
</comment>
<keyword evidence="13 20" id="KW-0479">Metal-binding</keyword>
<comment type="similarity">
    <text evidence="5">Belongs to the vitamin-B12 dependent methionine synthase family.</text>
</comment>
<dbReference type="Gene3D" id="1.10.1240.10">
    <property type="entry name" value="Methionine synthase domain"/>
    <property type="match status" value="1"/>
</dbReference>
<dbReference type="Pfam" id="PF02574">
    <property type="entry name" value="S-methyl_trans"/>
    <property type="match status" value="1"/>
</dbReference>
<dbReference type="OrthoDB" id="9803687at2"/>
<dbReference type="PROSITE" id="PS50970">
    <property type="entry name" value="HCY"/>
    <property type="match status" value="1"/>
</dbReference>
<comment type="function">
    <text evidence="18 20">Catalyzes the transfer of a methyl group from methyl-cobalamin to homocysteine, yielding enzyme-bound cob(I)alamin and methionine. Subsequently, remethylates the cofactor using methyltetrahydrofolate.</text>
</comment>
<evidence type="ECO:0000256" key="10">
    <source>
        <dbReference type="ARBA" id="ARBA00022628"/>
    </source>
</evidence>
<feature type="binding site" description="axial binding residue" evidence="21">
    <location>
        <position position="743"/>
    </location>
    <ligand>
        <name>methylcob(III)alamin</name>
        <dbReference type="ChEBI" id="CHEBI:28115"/>
    </ligand>
    <ligandPart>
        <name>Co</name>
        <dbReference type="ChEBI" id="CHEBI:27638"/>
    </ligandPart>
</feature>
<dbReference type="Proteomes" id="UP000198967">
    <property type="component" value="Unassembled WGS sequence"/>
</dbReference>
<evidence type="ECO:0000256" key="22">
    <source>
        <dbReference type="PIRSR" id="PIRSR000381-2"/>
    </source>
</evidence>
<dbReference type="Gene3D" id="3.20.20.330">
    <property type="entry name" value="Homocysteine-binding-like domain"/>
    <property type="match status" value="1"/>
</dbReference>
<evidence type="ECO:0000256" key="2">
    <source>
        <dbReference type="ARBA" id="ARBA00001947"/>
    </source>
</evidence>
<dbReference type="SMART" id="SM01018">
    <property type="entry name" value="B12-binding_2"/>
    <property type="match status" value="1"/>
</dbReference>
<feature type="binding site" evidence="21 23">
    <location>
        <position position="229"/>
    </location>
    <ligand>
        <name>Zn(2+)</name>
        <dbReference type="ChEBI" id="CHEBI:29105"/>
    </ligand>
</feature>
<evidence type="ECO:0000256" key="13">
    <source>
        <dbReference type="ARBA" id="ARBA00022723"/>
    </source>
</evidence>
<dbReference type="InterPro" id="IPR003726">
    <property type="entry name" value="HCY_dom"/>
</dbReference>
<evidence type="ECO:0000256" key="15">
    <source>
        <dbReference type="ARBA" id="ARBA00022833"/>
    </source>
</evidence>
<dbReference type="Pfam" id="PF00809">
    <property type="entry name" value="Pterin_bind"/>
    <property type="match status" value="1"/>
</dbReference>
<feature type="binding site" evidence="21 23">
    <location>
        <position position="295"/>
    </location>
    <ligand>
        <name>Zn(2+)</name>
        <dbReference type="ChEBI" id="CHEBI:29105"/>
    </ligand>
</feature>
<feature type="binding site" evidence="22">
    <location>
        <begin position="740"/>
        <end position="744"/>
    </location>
    <ligand>
        <name>methylcob(III)alamin</name>
        <dbReference type="ChEBI" id="CHEBI:28115"/>
    </ligand>
</feature>
<dbReference type="GO" id="GO:0050667">
    <property type="term" value="P:homocysteine metabolic process"/>
    <property type="evidence" value="ECO:0007669"/>
    <property type="project" value="TreeGrafter"/>
</dbReference>
<dbReference type="CDD" id="cd02069">
    <property type="entry name" value="methionine_synthase_B12_BD"/>
    <property type="match status" value="1"/>
</dbReference>
<dbReference type="GO" id="GO:0031419">
    <property type="term" value="F:cobalamin binding"/>
    <property type="evidence" value="ECO:0007669"/>
    <property type="project" value="UniProtKB-UniRule"/>
</dbReference>
<dbReference type="GO" id="GO:0005829">
    <property type="term" value="C:cytosol"/>
    <property type="evidence" value="ECO:0007669"/>
    <property type="project" value="TreeGrafter"/>
</dbReference>
<dbReference type="PIRSF" id="PIRSF000381">
    <property type="entry name" value="MetH"/>
    <property type="match status" value="1"/>
</dbReference>
<feature type="binding site" evidence="22">
    <location>
        <position position="937"/>
    </location>
    <ligand>
        <name>S-adenosyl-L-methionine</name>
        <dbReference type="ChEBI" id="CHEBI:59789"/>
    </ligand>
</feature>
<evidence type="ECO:0000259" key="27">
    <source>
        <dbReference type="PROSITE" id="PS50974"/>
    </source>
</evidence>
<accession>A0A1G7HK54</accession>
<reference evidence="30 31" key="1">
    <citation type="submission" date="2016-10" db="EMBL/GenBank/DDBJ databases">
        <authorList>
            <person name="de Groot N.N."/>
        </authorList>
    </citation>
    <scope>NUCLEOTIDE SEQUENCE [LARGE SCALE GENOMIC DNA]</scope>
    <source>
        <strain evidence="30 31">CGMCC 4.3143</strain>
    </source>
</reference>
<keyword evidence="10 20" id="KW-0846">Cobalamin</keyword>
<dbReference type="Gene3D" id="3.10.196.10">
    <property type="entry name" value="Vitamin B12-dependent methionine synthase, activation domain"/>
    <property type="match status" value="1"/>
</dbReference>
<feature type="domain" description="Hcy-binding" evidence="25">
    <location>
        <begin position="11"/>
        <end position="310"/>
    </location>
</feature>
<feature type="domain" description="B12-binding N-terminal" evidence="29">
    <location>
        <begin position="637"/>
        <end position="730"/>
    </location>
</feature>
<evidence type="ECO:0000256" key="12">
    <source>
        <dbReference type="ARBA" id="ARBA00022691"/>
    </source>
</evidence>
<gene>
    <name evidence="30" type="ORF">SAMN05216377_10342</name>
</gene>
<evidence type="ECO:0000256" key="11">
    <source>
        <dbReference type="ARBA" id="ARBA00022679"/>
    </source>
</evidence>
<dbReference type="GO" id="GO:0008705">
    <property type="term" value="F:methionine synthase activity"/>
    <property type="evidence" value="ECO:0007669"/>
    <property type="project" value="UniProtKB-UniRule"/>
</dbReference>
<evidence type="ECO:0000256" key="16">
    <source>
        <dbReference type="ARBA" id="ARBA00023167"/>
    </source>
</evidence>
<dbReference type="InterPro" id="IPR036724">
    <property type="entry name" value="Cobalamin-bd_sf"/>
</dbReference>
<evidence type="ECO:0000259" key="26">
    <source>
        <dbReference type="PROSITE" id="PS50972"/>
    </source>
</evidence>
<evidence type="ECO:0000259" key="25">
    <source>
        <dbReference type="PROSITE" id="PS50970"/>
    </source>
</evidence>
<feature type="compositionally biased region" description="Basic and acidic residues" evidence="24">
    <location>
        <begin position="869"/>
        <end position="881"/>
    </location>
</feature>
<evidence type="ECO:0000259" key="29">
    <source>
        <dbReference type="PROSITE" id="PS51337"/>
    </source>
</evidence>
<dbReference type="SUPFAM" id="SSF56507">
    <property type="entry name" value="Methionine synthase activation domain-like"/>
    <property type="match status" value="1"/>
</dbReference>
<dbReference type="SUPFAM" id="SSF52242">
    <property type="entry name" value="Cobalamin (vitamin B12)-binding domain"/>
    <property type="match status" value="1"/>
</dbReference>
<evidence type="ECO:0000256" key="20">
    <source>
        <dbReference type="PIRNR" id="PIRNR000381"/>
    </source>
</evidence>
<evidence type="ECO:0000256" key="3">
    <source>
        <dbReference type="ARBA" id="ARBA00001956"/>
    </source>
</evidence>
<keyword evidence="16 20" id="KW-0486">Methionine biosynthesis</keyword>
<evidence type="ECO:0000256" key="8">
    <source>
        <dbReference type="ARBA" id="ARBA00022603"/>
    </source>
</evidence>
<dbReference type="PROSITE" id="PS51332">
    <property type="entry name" value="B12_BINDING"/>
    <property type="match status" value="1"/>
</dbReference>
<feature type="binding site" evidence="22">
    <location>
        <position position="1128"/>
    </location>
    <ligand>
        <name>S-adenosyl-L-methionine</name>
        <dbReference type="ChEBI" id="CHEBI:59789"/>
    </ligand>
</feature>
<dbReference type="PANTHER" id="PTHR45833">
    <property type="entry name" value="METHIONINE SYNTHASE"/>
    <property type="match status" value="1"/>
</dbReference>
<name>A0A1G7HK54_PSEOR</name>
<keyword evidence="14" id="KW-0677">Repeat</keyword>
<dbReference type="Pfam" id="PF02310">
    <property type="entry name" value="B12-binding"/>
    <property type="match status" value="1"/>
</dbReference>
<dbReference type="InterPro" id="IPR004223">
    <property type="entry name" value="VitB12-dep_Met_synth_activ_dom"/>
</dbReference>
<evidence type="ECO:0000256" key="17">
    <source>
        <dbReference type="ARBA" id="ARBA00023285"/>
    </source>
</evidence>
<dbReference type="Gene3D" id="3.20.20.20">
    <property type="entry name" value="Dihydropteroate synthase-like"/>
    <property type="match status" value="1"/>
</dbReference>
<comment type="pathway">
    <text evidence="4 20">Amino-acid biosynthesis; L-methionine biosynthesis via de novo pathway; L-methionine from L-homocysteine (MetH route): step 1/1.</text>
</comment>
<dbReference type="InterPro" id="IPR011822">
    <property type="entry name" value="MetH"/>
</dbReference>
<dbReference type="Pfam" id="PF02607">
    <property type="entry name" value="B12-binding_2"/>
    <property type="match status" value="1"/>
</dbReference>
<dbReference type="InterPro" id="IPR006158">
    <property type="entry name" value="Cobalamin-bd"/>
</dbReference>
<evidence type="ECO:0000256" key="9">
    <source>
        <dbReference type="ARBA" id="ARBA00022605"/>
    </source>
</evidence>
<dbReference type="FunFam" id="1.10.1240.10:FF:000002">
    <property type="entry name" value="Methionine synthase"/>
    <property type="match status" value="1"/>
</dbReference>
<dbReference type="GO" id="GO:0046653">
    <property type="term" value="P:tetrahydrofolate metabolic process"/>
    <property type="evidence" value="ECO:0007669"/>
    <property type="project" value="TreeGrafter"/>
</dbReference>
<dbReference type="InterPro" id="IPR036589">
    <property type="entry name" value="HCY_dom_sf"/>
</dbReference>
<dbReference type="NCBIfam" id="TIGR02082">
    <property type="entry name" value="metH"/>
    <property type="match status" value="1"/>
</dbReference>
<keyword evidence="8 20" id="KW-0489">Methyltransferase</keyword>
<evidence type="ECO:0000256" key="5">
    <source>
        <dbReference type="ARBA" id="ARBA00010398"/>
    </source>
</evidence>
<evidence type="ECO:0000256" key="18">
    <source>
        <dbReference type="ARBA" id="ARBA00025552"/>
    </source>
</evidence>
<evidence type="ECO:0000256" key="24">
    <source>
        <dbReference type="SAM" id="MobiDB-lite"/>
    </source>
</evidence>
<sequence>MNAAASDHSFDTTLLDTLSERVVIADGAMGTMLQSHDLTLDDFAGLEGCNEILNATRPDVVRGIHRAYFEAGADAVETNTFGANLPNLADYDIADRIRELSERGARLAREAADEVGGQRYVLGSIGPGTKLPTLGHETFATLRDAYTETGRGLLAGGADAFLIETCQDLLQVKSAVLGVQEAMRLEGRRIPIITSVTVETTGTMLLGSEIGAALTALEPLGIDVIGLNCATGPAEMSEHLRTLSKQARIPLSVMPNAGLPVLGKNGAEYPLTAEELAEALSVFVRDYGLRLVGGCCGTTPAHVRAVADALPSVTPAVRRPRPEPGVSSLYAPVPFRQDTSVLMVGERTNANGSKKFREAMLEERWEDCVAIAREQTREGAHLIDLCIDYVGRDGVADMQELAGRLATASTLPVMLDSTEPEVLKAGLELLGGRSIVNSVNFEDGDGPGSRYQRTMELVRAHGCAVVALCIDEEGQARDRGWKVRVAARLIEDLTTHHGMRVGDIVVDTLTFPITTGQEEVRRDGLETIEAIRELKRRYPDVQTTLGISNISFGLNAAARQVLNSVFLHECVEAGLDTAIVSAAKILPMAKIPDEQRAVALDLVYDRRRPDAHPPYDPLNRFMELFEGVTASSARAGRAEELAALPLFERLERRIVDGERNGLEADLDEAMQTRPPLEIVNDTLLSGMKTVGELFGSGQMQLPFVLASAEVMKTAVAYLEPHMEKTDDDGKGTIVLATVKGDVHDIGKNLVDIILSNNGYTVVNLGIKQPIATILQAADEHRAHAVGMSGLLVKSTVIMKENLQEMNSRGKKLPVLLGGAALTRSYVENDLTEVYEGRVSYARDAFEGLRLMDATMARLRGALPEVDPEEERRAAERKERHERSKRIAAKRKAAEVEAAGPLPERSDVAVDNPVPTPPFWGTRVVKGVALAEYSGMVDERALFLGQWGLRGTKGGDGPSYEELVETEGRPRLRYWLERLTAEGVLAHASLVYGYFPAVSEKDSLLVLTEPRADAPERYRFEFPRQRRDRHLCLADFWRPRGSGEVDVLPLHLVTMGQPIADYANELFAKDAYRDYLEVHGLSVQLTEALAEYWHKRIREELTWSSGRTLAEEDPADVEDFFKLGYRGARYSLGYGACPNLEDRSKIVELLEPGRIGVSLSEELQLHPEQSTDALVAHHPEAKYFNAG</sequence>
<keyword evidence="12 20" id="KW-0949">S-adenosyl-L-methionine</keyword>
<evidence type="ECO:0000313" key="31">
    <source>
        <dbReference type="Proteomes" id="UP000198967"/>
    </source>
</evidence>
<dbReference type="Pfam" id="PF02965">
    <property type="entry name" value="Met_synt_B12"/>
    <property type="match status" value="1"/>
</dbReference>
<dbReference type="GO" id="GO:0032259">
    <property type="term" value="P:methylation"/>
    <property type="evidence" value="ECO:0007669"/>
    <property type="project" value="UniProtKB-KW"/>
</dbReference>
<dbReference type="STRING" id="366584.SAMN05216377_10342"/>
<dbReference type="SUPFAM" id="SSF47644">
    <property type="entry name" value="Methionine synthase domain"/>
    <property type="match status" value="1"/>
</dbReference>
<proteinExistence type="inferred from homology"/>
<evidence type="ECO:0000259" key="28">
    <source>
        <dbReference type="PROSITE" id="PS51332"/>
    </source>
</evidence>
<dbReference type="EMBL" id="FNBE01000003">
    <property type="protein sequence ID" value="SDF00852.1"/>
    <property type="molecule type" value="Genomic_DNA"/>
</dbReference>
<dbReference type="InterPro" id="IPR003759">
    <property type="entry name" value="Cbl-bd_cap"/>
</dbReference>
<dbReference type="InterPro" id="IPR011005">
    <property type="entry name" value="Dihydropteroate_synth-like_sf"/>
</dbReference>
<evidence type="ECO:0000256" key="7">
    <source>
        <dbReference type="ARBA" id="ARBA00013998"/>
    </source>
</evidence>
<dbReference type="AlphaFoldDB" id="A0A1G7HK54"/>
<evidence type="ECO:0000256" key="21">
    <source>
        <dbReference type="PIRSR" id="PIRSR000381-1"/>
    </source>
</evidence>
<dbReference type="SUPFAM" id="SSF82282">
    <property type="entry name" value="Homocysteine S-methyltransferase"/>
    <property type="match status" value="1"/>
</dbReference>
<feature type="region of interest" description="Disordered" evidence="24">
    <location>
        <begin position="864"/>
        <end position="899"/>
    </location>
</feature>
<comment type="cofactor">
    <cofactor evidence="3 20 21">
        <name>methylcob(III)alamin</name>
        <dbReference type="ChEBI" id="CHEBI:28115"/>
    </cofactor>
</comment>
<feature type="domain" description="AdoMet activation" evidence="27">
    <location>
        <begin position="890"/>
        <end position="1186"/>
    </location>
</feature>
<evidence type="ECO:0000256" key="1">
    <source>
        <dbReference type="ARBA" id="ARBA00001700"/>
    </source>
</evidence>
<feature type="domain" description="Pterin-binding" evidence="26">
    <location>
        <begin position="341"/>
        <end position="604"/>
    </location>
</feature>
<dbReference type="InterPro" id="IPR050554">
    <property type="entry name" value="Met_Synthase/Corrinoid"/>
</dbReference>
<feature type="domain" description="B12-binding" evidence="28">
    <location>
        <begin position="730"/>
        <end position="865"/>
    </location>
</feature>
<dbReference type="GO" id="GO:0008270">
    <property type="term" value="F:zinc ion binding"/>
    <property type="evidence" value="ECO:0007669"/>
    <property type="project" value="UniProtKB-UniRule"/>
</dbReference>
<evidence type="ECO:0000256" key="23">
    <source>
        <dbReference type="PROSITE-ProRule" id="PRU00333"/>
    </source>
</evidence>
<dbReference type="InterPro" id="IPR000489">
    <property type="entry name" value="Pterin-binding_dom"/>
</dbReference>
<evidence type="ECO:0000256" key="19">
    <source>
        <dbReference type="NCBIfam" id="TIGR02082"/>
    </source>
</evidence>
<protein>
    <recommendedName>
        <fullName evidence="7 19">Methionine synthase</fullName>
        <ecNumber evidence="6 19">2.1.1.13</ecNumber>
    </recommendedName>
    <alternativeName>
        <fullName evidence="20">5-methyltetrahydrofolate--homocysteine methyltransferase</fullName>
    </alternativeName>
</protein>
<feature type="binding site" evidence="22">
    <location>
        <position position="788"/>
    </location>
    <ligand>
        <name>methylcob(III)alamin</name>
        <dbReference type="ChEBI" id="CHEBI:28115"/>
    </ligand>
</feature>
<dbReference type="FunFam" id="3.20.20.20:FF:000007">
    <property type="entry name" value="Methionine synthase"/>
    <property type="match status" value="1"/>
</dbReference>
<keyword evidence="15 20" id="KW-0862">Zinc</keyword>
<feature type="binding site" evidence="21 23">
    <location>
        <position position="296"/>
    </location>
    <ligand>
        <name>Zn(2+)</name>
        <dbReference type="ChEBI" id="CHEBI:29105"/>
    </ligand>
</feature>
<keyword evidence="17 20" id="KW-0170">Cobalt</keyword>